<proteinExistence type="predicted"/>
<reference evidence="3" key="1">
    <citation type="submission" date="2016-02" db="EMBL/GenBank/DDBJ databases">
        <authorList>
            <person name="Schultz-Johansen M."/>
            <person name="Glaring M.A."/>
            <person name="Bech P.K."/>
            <person name="Stougaard P."/>
        </authorList>
    </citation>
    <scope>NUCLEOTIDE SEQUENCE [LARGE SCALE GENOMIC DNA]</scope>
    <source>
        <strain evidence="3">S66</strain>
    </source>
</reference>
<comment type="caution">
    <text evidence="2">The sequence shown here is derived from an EMBL/GenBank/DDBJ whole genome shotgun (WGS) entry which is preliminary data.</text>
</comment>
<gene>
    <name evidence="2" type="ORF">AX660_01905</name>
</gene>
<accession>A0A148KLG5</accession>
<name>A0A148KLG5_9ALTE</name>
<evidence type="ECO:0000256" key="1">
    <source>
        <dbReference type="SAM" id="SignalP"/>
    </source>
</evidence>
<dbReference type="Proteomes" id="UP000070299">
    <property type="component" value="Unassembled WGS sequence"/>
</dbReference>
<keyword evidence="3" id="KW-1185">Reference proteome</keyword>
<evidence type="ECO:0008006" key="4">
    <source>
        <dbReference type="Google" id="ProtNLM"/>
    </source>
</evidence>
<keyword evidence="1" id="KW-0732">Signal</keyword>
<feature type="chain" id="PRO_5007550206" description="PEP-CTERM protein-sorting domain-containing protein" evidence="1">
    <location>
        <begin position="23"/>
        <end position="191"/>
    </location>
</feature>
<evidence type="ECO:0000313" key="3">
    <source>
        <dbReference type="Proteomes" id="UP000070299"/>
    </source>
</evidence>
<protein>
    <recommendedName>
        <fullName evidence="4">PEP-CTERM protein-sorting domain-containing protein</fullName>
    </recommendedName>
</protein>
<organism evidence="2 3">
    <name type="scientific">Paraglaciecola hydrolytica</name>
    <dbReference type="NCBI Taxonomy" id="1799789"/>
    <lineage>
        <taxon>Bacteria</taxon>
        <taxon>Pseudomonadati</taxon>
        <taxon>Pseudomonadota</taxon>
        <taxon>Gammaproteobacteria</taxon>
        <taxon>Alteromonadales</taxon>
        <taxon>Alteromonadaceae</taxon>
        <taxon>Paraglaciecola</taxon>
    </lineage>
</organism>
<dbReference type="OrthoDB" id="6385021at2"/>
<dbReference type="AlphaFoldDB" id="A0A148KLG5"/>
<dbReference type="EMBL" id="LSNE01000015">
    <property type="protein sequence ID" value="KXI27163.1"/>
    <property type="molecule type" value="Genomic_DNA"/>
</dbReference>
<feature type="signal peptide" evidence="1">
    <location>
        <begin position="1"/>
        <end position="22"/>
    </location>
</feature>
<dbReference type="RefSeq" id="WP_068381604.1">
    <property type="nucleotide sequence ID" value="NZ_LSNE01000015.1"/>
</dbReference>
<sequence length="191" mass="20800">MKYLKKLAAISTLLMLSHFSQASLLSLPGDGNYAGAVTSDNGWTFNMGSDQVDFWTFSLAQDATMSFDVVSDIVFGLSLYSGTLFTDPGFNFSNFASFDGLFGESMNYAVGTDPFTPLSGNSLTDIFLTAGNYTLALGGNDVGFDFFGEYQYLMNVSTQSTPQVSEPKVALLMLVLAGLVSMRKRFYLTKR</sequence>
<evidence type="ECO:0000313" key="2">
    <source>
        <dbReference type="EMBL" id="KXI27163.1"/>
    </source>
</evidence>